<dbReference type="Proteomes" id="UP001623041">
    <property type="component" value="Unassembled WGS sequence"/>
</dbReference>
<dbReference type="PANTHER" id="PTHR12126:SF11">
    <property type="entry name" value="NADH DEHYDROGENASE [UBIQUINONE] 1 ALPHA SUBCOMPLEX SUBUNIT 9, MITOCHONDRIAL"/>
    <property type="match status" value="1"/>
</dbReference>
<dbReference type="SUPFAM" id="SSF51735">
    <property type="entry name" value="NAD(P)-binding Rossmann-fold domains"/>
    <property type="match status" value="1"/>
</dbReference>
<dbReference type="EMBL" id="JBJHQH010000021">
    <property type="protein sequence ID" value="MFK9094234.1"/>
    <property type="molecule type" value="Genomic_DNA"/>
</dbReference>
<evidence type="ECO:0000313" key="3">
    <source>
        <dbReference type="Proteomes" id="UP001623041"/>
    </source>
</evidence>
<accession>A0ABW8RL64</accession>
<comment type="caution">
    <text evidence="2">The sequence shown here is derived from an EMBL/GenBank/DDBJ whole genome shotgun (WGS) entry which is preliminary data.</text>
</comment>
<evidence type="ECO:0000313" key="2">
    <source>
        <dbReference type="EMBL" id="MFK9094234.1"/>
    </source>
</evidence>
<reference evidence="2 3" key="1">
    <citation type="submission" date="2024-11" db="EMBL/GenBank/DDBJ databases">
        <authorList>
            <person name="Lucas J.A."/>
        </authorList>
    </citation>
    <scope>NUCLEOTIDE SEQUENCE [LARGE SCALE GENOMIC DNA]</scope>
    <source>
        <strain evidence="2 3">Z 5.4</strain>
    </source>
</reference>
<name>A0ABW8RL64_9BACI</name>
<sequence length="285" mass="32088">MILLTGATGFLGEFVLEELVRKGHEVTCFVRKTSNLDKIKQLNVKFVYGELDDYKSICGALKGKAALINIASLGFGHAPNIINACDEMKVKRSIFVSTTGIFTKLNPDSKGIRLAAEKLIKESNLDYTIIRPTMIYGTPKDRNMWRLVKYLKRLPVLPILGSGTYLQQPVFVKDLANAIVSAYEKKVSIKKAYNISGAKPLTYNDVIDTTGKVLGKKVVKIHIPMKLSYNLLKMYEKTTKNPKLKAEQVLRLNENKDFSFEDAQEDLGYYPLSFEEGIKLEIEHS</sequence>
<organism evidence="2 3">
    <name type="scientific">Bacillus salipaludis</name>
    <dbReference type="NCBI Taxonomy" id="2547811"/>
    <lineage>
        <taxon>Bacteria</taxon>
        <taxon>Bacillati</taxon>
        <taxon>Bacillota</taxon>
        <taxon>Bacilli</taxon>
        <taxon>Bacillales</taxon>
        <taxon>Bacillaceae</taxon>
        <taxon>Bacillus</taxon>
    </lineage>
</organism>
<gene>
    <name evidence="2" type="ORF">ACJEBI_22510</name>
</gene>
<proteinExistence type="predicted"/>
<keyword evidence="3" id="KW-1185">Reference proteome</keyword>
<feature type="domain" description="NAD(P)-binding" evidence="1">
    <location>
        <begin position="6"/>
        <end position="139"/>
    </location>
</feature>
<protein>
    <submittedName>
        <fullName evidence="2">NAD-dependent epimerase/dehydratase family protein</fullName>
    </submittedName>
</protein>
<dbReference type="InterPro" id="IPR051207">
    <property type="entry name" value="ComplexI_NDUFA9_subunit"/>
</dbReference>
<dbReference type="InterPro" id="IPR036291">
    <property type="entry name" value="NAD(P)-bd_dom_sf"/>
</dbReference>
<dbReference type="PANTHER" id="PTHR12126">
    <property type="entry name" value="NADH-UBIQUINONE OXIDOREDUCTASE 39 KDA SUBUNIT-RELATED"/>
    <property type="match status" value="1"/>
</dbReference>
<dbReference type="Gene3D" id="3.40.50.720">
    <property type="entry name" value="NAD(P)-binding Rossmann-like Domain"/>
    <property type="match status" value="1"/>
</dbReference>
<evidence type="ECO:0000259" key="1">
    <source>
        <dbReference type="Pfam" id="PF13460"/>
    </source>
</evidence>
<dbReference type="InterPro" id="IPR016040">
    <property type="entry name" value="NAD(P)-bd_dom"/>
</dbReference>
<dbReference type="Pfam" id="PF13460">
    <property type="entry name" value="NAD_binding_10"/>
    <property type="match status" value="1"/>
</dbReference>
<dbReference type="RefSeq" id="WP_406582709.1">
    <property type="nucleotide sequence ID" value="NZ_JBJHQH010000021.1"/>
</dbReference>